<evidence type="ECO:0000313" key="3">
    <source>
        <dbReference type="Proteomes" id="UP000019116"/>
    </source>
</evidence>
<sequence>MEAAEVPDVPEDPTIMLVQKISSETWLNRHVKATAAKEEKMRKHLAAGGPGGGDGPGRQGGLGGRRGPGGRRQTAAPIVLTAPWPEPYNSPYYYAANSEGAKM</sequence>
<dbReference type="EnsemblPlants" id="TraesCS3B02G516700.1">
    <property type="protein sequence ID" value="TraesCS3B02G516700.1.cds1"/>
    <property type="gene ID" value="TraesCS3B02G516700"/>
</dbReference>
<reference evidence="2" key="1">
    <citation type="submission" date="2018-08" db="EMBL/GenBank/DDBJ databases">
        <authorList>
            <person name="Rossello M."/>
        </authorList>
    </citation>
    <scope>NUCLEOTIDE SEQUENCE [LARGE SCALE GENOMIC DNA]</scope>
    <source>
        <strain evidence="2">cv. Chinese Spring</strain>
    </source>
</reference>
<dbReference type="Gramene" id="TraesCS3B03G1281900.1">
    <property type="protein sequence ID" value="TraesCS3B03G1281900.1.CDS1"/>
    <property type="gene ID" value="TraesCS3B03G1281900"/>
</dbReference>
<proteinExistence type="predicted"/>
<protein>
    <submittedName>
        <fullName evidence="2">Uncharacterized protein</fullName>
    </submittedName>
</protein>
<feature type="region of interest" description="Disordered" evidence="1">
    <location>
        <begin position="45"/>
        <end position="72"/>
    </location>
</feature>
<reference evidence="2" key="2">
    <citation type="submission" date="2018-10" db="UniProtKB">
        <authorList>
            <consortium name="EnsemblPlants"/>
        </authorList>
    </citation>
    <scope>IDENTIFICATION</scope>
</reference>
<keyword evidence="3" id="KW-1185">Reference proteome</keyword>
<name>A0A3B6FWB4_WHEAT</name>
<organism evidence="2">
    <name type="scientific">Triticum aestivum</name>
    <name type="common">Wheat</name>
    <dbReference type="NCBI Taxonomy" id="4565"/>
    <lineage>
        <taxon>Eukaryota</taxon>
        <taxon>Viridiplantae</taxon>
        <taxon>Streptophyta</taxon>
        <taxon>Embryophyta</taxon>
        <taxon>Tracheophyta</taxon>
        <taxon>Spermatophyta</taxon>
        <taxon>Magnoliopsida</taxon>
        <taxon>Liliopsida</taxon>
        <taxon>Poales</taxon>
        <taxon>Poaceae</taxon>
        <taxon>BOP clade</taxon>
        <taxon>Pooideae</taxon>
        <taxon>Triticodae</taxon>
        <taxon>Triticeae</taxon>
        <taxon>Triticinae</taxon>
        <taxon>Triticum</taxon>
    </lineage>
</organism>
<dbReference type="Gramene" id="TraesCS3B02G516700.1">
    <property type="protein sequence ID" value="TraesCS3B02G516700.1.cds1"/>
    <property type="gene ID" value="TraesCS3B02G516700"/>
</dbReference>
<dbReference type="AlphaFoldDB" id="A0A3B6FWB4"/>
<accession>A0A3B6FWB4</accession>
<evidence type="ECO:0000256" key="1">
    <source>
        <dbReference type="SAM" id="MobiDB-lite"/>
    </source>
</evidence>
<dbReference type="OMA" id="WPEPYNS"/>
<feature type="compositionally biased region" description="Gly residues" evidence="1">
    <location>
        <begin position="48"/>
        <end position="67"/>
    </location>
</feature>
<evidence type="ECO:0000313" key="2">
    <source>
        <dbReference type="EnsemblPlants" id="TraesCS3B02G516700.1.cds1"/>
    </source>
</evidence>
<dbReference type="Proteomes" id="UP000019116">
    <property type="component" value="Chromosome 3B"/>
</dbReference>